<protein>
    <recommendedName>
        <fullName evidence="6">Type 3 secretion system stator protein</fullName>
    </recommendedName>
</protein>
<name>A0ABU6CRM2_9GAMM</name>
<organism evidence="7 8">
    <name type="scientific">Candidatus Thiothrix phosphatis</name>
    <dbReference type="NCBI Taxonomy" id="3112415"/>
    <lineage>
        <taxon>Bacteria</taxon>
        <taxon>Pseudomonadati</taxon>
        <taxon>Pseudomonadota</taxon>
        <taxon>Gammaproteobacteria</taxon>
        <taxon>Thiotrichales</taxon>
        <taxon>Thiotrichaceae</taxon>
        <taxon>Thiothrix</taxon>
    </lineage>
</organism>
<dbReference type="PANTHER" id="PTHR34982:SF1">
    <property type="entry name" value="FLAGELLAR ASSEMBLY PROTEIN FLIH"/>
    <property type="match status" value="1"/>
</dbReference>
<accession>A0ABU6CRM2</accession>
<dbReference type="Pfam" id="PF06635">
    <property type="entry name" value="T3SS_SCTL"/>
    <property type="match status" value="1"/>
</dbReference>
<keyword evidence="8" id="KW-1185">Reference proteome</keyword>
<evidence type="ECO:0000313" key="7">
    <source>
        <dbReference type="EMBL" id="MEB4589430.1"/>
    </source>
</evidence>
<reference evidence="8" key="1">
    <citation type="submission" date="2023-07" db="EMBL/GenBank/DDBJ databases">
        <title>The carbon used by Thiothrix.</title>
        <authorList>
            <person name="Chen L."/>
        </authorList>
    </citation>
    <scope>NUCLEOTIDE SEQUENCE [LARGE SCALE GENOMIC DNA]</scope>
</reference>
<dbReference type="InterPro" id="IPR012842">
    <property type="entry name" value="T3SS_SctL/SctL2"/>
</dbReference>
<dbReference type="InterPro" id="IPR010586">
    <property type="entry name" value="T3SS_stator_protein"/>
</dbReference>
<evidence type="ECO:0000256" key="5">
    <source>
        <dbReference type="ARBA" id="ARBA00024335"/>
    </source>
</evidence>
<reference evidence="7 8" key="2">
    <citation type="submission" date="2024-01" db="EMBL/GenBank/DDBJ databases">
        <authorList>
            <person name="Xie X."/>
        </authorList>
    </citation>
    <scope>NUCLEOTIDE SEQUENCE [LARGE SCALE GENOMIC DNA]</scope>
    <source>
        <strain evidence="7">SCUT-1</strain>
    </source>
</reference>
<comment type="similarity">
    <text evidence="5">Belongs to the SctL stator family.</text>
</comment>
<keyword evidence="2" id="KW-0813">Transport</keyword>
<dbReference type="RefSeq" id="WP_324692624.1">
    <property type="nucleotide sequence ID" value="NZ_JAYMYJ010000004.1"/>
</dbReference>
<dbReference type="NCBIfam" id="TIGR02499">
    <property type="entry name" value="HrpE_YscL_not"/>
    <property type="match status" value="1"/>
</dbReference>
<evidence type="ECO:0000313" key="8">
    <source>
        <dbReference type="Proteomes" id="UP001308005"/>
    </source>
</evidence>
<evidence type="ECO:0000256" key="1">
    <source>
        <dbReference type="ARBA" id="ARBA00004496"/>
    </source>
</evidence>
<dbReference type="PANTHER" id="PTHR34982">
    <property type="entry name" value="YOP PROTEINS TRANSLOCATION PROTEIN L"/>
    <property type="match status" value="1"/>
</dbReference>
<gene>
    <name evidence="7" type="primary">sctL</name>
    <name evidence="7" type="ORF">VSS37_00410</name>
</gene>
<comment type="subcellular location">
    <subcellularLocation>
        <location evidence="1">Cytoplasm</location>
    </subcellularLocation>
</comment>
<comment type="caution">
    <text evidence="7">The sequence shown here is derived from an EMBL/GenBank/DDBJ whole genome shotgun (WGS) entry which is preliminary data.</text>
</comment>
<evidence type="ECO:0000256" key="2">
    <source>
        <dbReference type="ARBA" id="ARBA00022448"/>
    </source>
</evidence>
<evidence type="ECO:0000256" key="4">
    <source>
        <dbReference type="ARBA" id="ARBA00022927"/>
    </source>
</evidence>
<evidence type="ECO:0000256" key="3">
    <source>
        <dbReference type="ARBA" id="ARBA00022490"/>
    </source>
</evidence>
<keyword evidence="4" id="KW-0653">Protein transport</keyword>
<dbReference type="InterPro" id="IPR051472">
    <property type="entry name" value="T3SS_Stator/FliH"/>
</dbReference>
<proteinExistence type="inferred from homology"/>
<sequence length="205" mass="22902">MAKFFSIKPVESQIRAGQRVLKAADYEQLVDYEHLLSDLEQHHRRREEVASVALGKSIKRGLEEGRERANQEAAEKMTLFTGRVNDSLMMLEGELVDVVTNAIRKVIAGIDLEERVRQAVRGGLELVRGSHKLVIRVHPNMQSAISEQLDNIPHRFTSLEVVGDDQVAEDGCILESDLGIVNAGLEQQVQVIEQVLRTSFLRPGG</sequence>
<dbReference type="EMBL" id="JAYMYJ010000004">
    <property type="protein sequence ID" value="MEB4589430.1"/>
    <property type="molecule type" value="Genomic_DNA"/>
</dbReference>
<keyword evidence="3" id="KW-0963">Cytoplasm</keyword>
<dbReference type="Proteomes" id="UP001308005">
    <property type="component" value="Unassembled WGS sequence"/>
</dbReference>
<evidence type="ECO:0000256" key="6">
    <source>
        <dbReference type="ARBA" id="ARBA00040494"/>
    </source>
</evidence>